<evidence type="ECO:0000313" key="4">
    <source>
        <dbReference type="Proteomes" id="UP000825228"/>
    </source>
</evidence>
<feature type="transmembrane region" description="Helical" evidence="2">
    <location>
        <begin position="24"/>
        <end position="47"/>
    </location>
</feature>
<evidence type="ECO:0000313" key="3">
    <source>
        <dbReference type="EMBL" id="MBY6366957.1"/>
    </source>
</evidence>
<keyword evidence="4" id="KW-1185">Reference proteome</keyword>
<evidence type="ECO:0000256" key="2">
    <source>
        <dbReference type="SAM" id="Phobius"/>
    </source>
</evidence>
<feature type="region of interest" description="Disordered" evidence="1">
    <location>
        <begin position="85"/>
        <end position="105"/>
    </location>
</feature>
<keyword evidence="2" id="KW-0812">Transmembrane</keyword>
<accession>A0ABS7P3G3</accession>
<gene>
    <name evidence="3" type="ORF">HQ603_09335</name>
</gene>
<dbReference type="EMBL" id="JABUBU010000005">
    <property type="protein sequence ID" value="MBY6366957.1"/>
    <property type="molecule type" value="Genomic_DNA"/>
</dbReference>
<comment type="caution">
    <text evidence="3">The sequence shown here is derived from an EMBL/GenBank/DDBJ whole genome shotgun (WGS) entry which is preliminary data.</text>
</comment>
<dbReference type="RefSeq" id="WP_222684272.1">
    <property type="nucleotide sequence ID" value="NZ_JABUBT010000011.1"/>
</dbReference>
<dbReference type="Proteomes" id="UP000825228">
    <property type="component" value="Unassembled WGS sequence"/>
</dbReference>
<organism evidence="3 4">
    <name type="scientific">Rhodococcoides corynebacterioides</name>
    <dbReference type="NCBI Taxonomy" id="53972"/>
    <lineage>
        <taxon>Bacteria</taxon>
        <taxon>Bacillati</taxon>
        <taxon>Actinomycetota</taxon>
        <taxon>Actinomycetes</taxon>
        <taxon>Mycobacteriales</taxon>
        <taxon>Nocardiaceae</taxon>
        <taxon>Rhodococcoides</taxon>
    </lineage>
</organism>
<feature type="transmembrane region" description="Helical" evidence="2">
    <location>
        <begin position="59"/>
        <end position="79"/>
    </location>
</feature>
<keyword evidence="2" id="KW-1133">Transmembrane helix</keyword>
<proteinExistence type="predicted"/>
<evidence type="ECO:0008006" key="5">
    <source>
        <dbReference type="Google" id="ProtNLM"/>
    </source>
</evidence>
<evidence type="ECO:0000256" key="1">
    <source>
        <dbReference type="SAM" id="MobiDB-lite"/>
    </source>
</evidence>
<sequence>MITVRAADDAMLHAADNLQSLFELVTWVGSAAGVVAIFVGGAVAARAHTTGLGSVSRGVTLVAAGLLMMVSPAFLRFLLGEPEAPTADRPQPVSTPAPVPTDTEPAGRTDISWDIIGLVLLALAVLAAAGVGVAALRRKRLARLAAARQNAVDHTAALAQYNDVASAYAAHVTDPHSFFERPLLDDVRDPHTAAFVEAFDAATYLRTDTVPTDPRRIREFAAAAALAHRTWRAAYEHATAVGFTDPVFDTRTVERITASLTVARDDGATADERRAALDAVARLTAGTQPVPDRVTARLRAAIESAARRELTTGGATL</sequence>
<name>A0ABS7P3G3_9NOCA</name>
<keyword evidence="2" id="KW-0472">Membrane</keyword>
<feature type="transmembrane region" description="Helical" evidence="2">
    <location>
        <begin position="115"/>
        <end position="136"/>
    </location>
</feature>
<reference evidence="3 4" key="1">
    <citation type="submission" date="2020-06" db="EMBL/GenBank/DDBJ databases">
        <title>Taxonomy, biology and ecology of Rhodococcus bacteria occurring in California pistachio and other woody hosts as revealed by genome sequence analyses.</title>
        <authorList>
            <person name="Gai Y."/>
            <person name="Riely B."/>
        </authorList>
    </citation>
    <scope>NUCLEOTIDE SEQUENCE [LARGE SCALE GENOMIC DNA]</scope>
    <source>
        <strain evidence="3 4">BP-281</strain>
    </source>
</reference>
<protein>
    <recommendedName>
        <fullName evidence="5">DUF4129 domain-containing protein</fullName>
    </recommendedName>
</protein>